<sequence length="188" mass="21065">MDESQTDTAANTSSNAQLLPSPGQLPALKKSFNATNEALNALRLEAAEYKRSALEQARERIEQELQSRYAEREQQLQAELEKIETSLEDEKDRLARDGIASAPLFANSPPHPAVGTLMIEDEEAIARLKRPARRARVEIVNRDTYHHAANRLSAGLGDVVLRILNRDGSVSDEYAPMDRYRWRVDANA</sequence>
<evidence type="ECO:0000313" key="4">
    <source>
        <dbReference type="Proteomes" id="UP000003704"/>
    </source>
</evidence>
<evidence type="ECO:0000256" key="1">
    <source>
        <dbReference type="SAM" id="Coils"/>
    </source>
</evidence>
<feature type="compositionally biased region" description="Polar residues" evidence="2">
    <location>
        <begin position="1"/>
        <end position="18"/>
    </location>
</feature>
<dbReference type="AlphaFoldDB" id="I7ZHD0"/>
<proteinExistence type="predicted"/>
<keyword evidence="4" id="KW-1185">Reference proteome</keyword>
<name>I7ZHD0_9GAMM</name>
<dbReference type="EMBL" id="AKGD01000001">
    <property type="protein sequence ID" value="EIT71142.1"/>
    <property type="molecule type" value="Genomic_DNA"/>
</dbReference>
<organism evidence="3 4">
    <name type="scientific">Hydrocarboniphaga effusa AP103</name>
    <dbReference type="NCBI Taxonomy" id="1172194"/>
    <lineage>
        <taxon>Bacteria</taxon>
        <taxon>Pseudomonadati</taxon>
        <taxon>Pseudomonadota</taxon>
        <taxon>Gammaproteobacteria</taxon>
        <taxon>Nevskiales</taxon>
        <taxon>Nevskiaceae</taxon>
        <taxon>Hydrocarboniphaga</taxon>
    </lineage>
</organism>
<feature type="coiled-coil region" evidence="1">
    <location>
        <begin position="32"/>
        <end position="97"/>
    </location>
</feature>
<reference evidence="3 4" key="1">
    <citation type="journal article" date="2012" name="J. Bacteriol.">
        <title>Genome Sequence of n-Alkane-Degrading Hydrocarboniphaga effusa Strain AP103T (ATCC BAA-332T).</title>
        <authorList>
            <person name="Chang H.K."/>
            <person name="Zylstra G.J."/>
            <person name="Chae J.C."/>
        </authorList>
    </citation>
    <scope>NUCLEOTIDE SEQUENCE [LARGE SCALE GENOMIC DNA]</scope>
    <source>
        <strain evidence="3 4">AP103</strain>
    </source>
</reference>
<evidence type="ECO:0000313" key="3">
    <source>
        <dbReference type="EMBL" id="EIT71142.1"/>
    </source>
</evidence>
<keyword evidence="1" id="KW-0175">Coiled coil</keyword>
<feature type="region of interest" description="Disordered" evidence="2">
    <location>
        <begin position="1"/>
        <end position="28"/>
    </location>
</feature>
<dbReference type="Proteomes" id="UP000003704">
    <property type="component" value="Unassembled WGS sequence"/>
</dbReference>
<gene>
    <name evidence="3" type="ORF">WQQ_12790</name>
</gene>
<evidence type="ECO:0000256" key="2">
    <source>
        <dbReference type="SAM" id="MobiDB-lite"/>
    </source>
</evidence>
<accession>I7ZHD0</accession>
<protein>
    <submittedName>
        <fullName evidence="3">Uncharacterized protein</fullName>
    </submittedName>
</protein>
<dbReference type="RefSeq" id="WP_007184233.1">
    <property type="nucleotide sequence ID" value="NZ_AKGD01000001.1"/>
</dbReference>
<comment type="caution">
    <text evidence="3">The sequence shown here is derived from an EMBL/GenBank/DDBJ whole genome shotgun (WGS) entry which is preliminary data.</text>
</comment>
<dbReference type="OrthoDB" id="9852544at2"/>